<evidence type="ECO:0000313" key="3">
    <source>
        <dbReference type="Proteomes" id="UP000652761"/>
    </source>
</evidence>
<name>A0A843XP71_COLES</name>
<comment type="caution">
    <text evidence="2">The sequence shown here is derived from an EMBL/GenBank/DDBJ whole genome shotgun (WGS) entry which is preliminary data.</text>
</comment>
<feature type="compositionally biased region" description="Basic and acidic residues" evidence="1">
    <location>
        <begin position="37"/>
        <end position="48"/>
    </location>
</feature>
<evidence type="ECO:0000256" key="1">
    <source>
        <dbReference type="SAM" id="MobiDB-lite"/>
    </source>
</evidence>
<accession>A0A843XP71</accession>
<gene>
    <name evidence="2" type="ORF">Taro_054616</name>
</gene>
<protein>
    <submittedName>
        <fullName evidence="2">Uncharacterized protein</fullName>
    </submittedName>
</protein>
<organism evidence="2 3">
    <name type="scientific">Colocasia esculenta</name>
    <name type="common">Wild taro</name>
    <name type="synonym">Arum esculentum</name>
    <dbReference type="NCBI Taxonomy" id="4460"/>
    <lineage>
        <taxon>Eukaryota</taxon>
        <taxon>Viridiplantae</taxon>
        <taxon>Streptophyta</taxon>
        <taxon>Embryophyta</taxon>
        <taxon>Tracheophyta</taxon>
        <taxon>Spermatophyta</taxon>
        <taxon>Magnoliopsida</taxon>
        <taxon>Liliopsida</taxon>
        <taxon>Araceae</taxon>
        <taxon>Aroideae</taxon>
        <taxon>Colocasieae</taxon>
        <taxon>Colocasia</taxon>
    </lineage>
</organism>
<evidence type="ECO:0000313" key="2">
    <source>
        <dbReference type="EMBL" id="MQM21574.1"/>
    </source>
</evidence>
<proteinExistence type="predicted"/>
<dbReference type="EMBL" id="NMUH01011241">
    <property type="protein sequence ID" value="MQM21574.1"/>
    <property type="molecule type" value="Genomic_DNA"/>
</dbReference>
<sequence length="160" mass="17786">MSVSPNYERATSDNTTNSLSSRCPTAVFPSAGRTTQHKSEGVQEDDKTSSVPSTETSLEHSCAWLTQNLGLPTEEVSTEGIKLHATYIETTCTTHKPRCSVAYRTRRHNRSPFKRDVSRCRDLVATPRVVALIEREERSSYDVSSAPRSVLAVETRQAKL</sequence>
<feature type="compositionally biased region" description="Polar residues" evidence="1">
    <location>
        <begin position="12"/>
        <end position="23"/>
    </location>
</feature>
<feature type="region of interest" description="Disordered" evidence="1">
    <location>
        <begin position="1"/>
        <end position="55"/>
    </location>
</feature>
<keyword evidence="3" id="KW-1185">Reference proteome</keyword>
<reference evidence="2" key="1">
    <citation type="submission" date="2017-07" db="EMBL/GenBank/DDBJ databases">
        <title>Taro Niue Genome Assembly and Annotation.</title>
        <authorList>
            <person name="Atibalentja N."/>
            <person name="Keating K."/>
            <person name="Fields C.J."/>
        </authorList>
    </citation>
    <scope>NUCLEOTIDE SEQUENCE</scope>
    <source>
        <strain evidence="2">Niue_2</strain>
        <tissue evidence="2">Leaf</tissue>
    </source>
</reference>
<dbReference type="Proteomes" id="UP000652761">
    <property type="component" value="Unassembled WGS sequence"/>
</dbReference>
<dbReference type="AlphaFoldDB" id="A0A843XP71"/>